<sequence>MSTGASFDLKRWKDYIDWKLFILLLLFLNVKLAVKIPAIVLVYCLQPNFRFGFRLRDPRLPLFYPLIIAVALLGMLVNGDFREPNYLLVFLTGAGFWLLCLLAIHQVKLSVDQQSTEKIHHTLLVFFVLNAAVSAGNLLSIIWEIRDLNPYTYQAQYQKYFINTGDYIRGLTFDTSTTNAVINAMGIIYFFTRKQYLWLLVCMAALLLTASNILNIAVVLILGFLFCFRSNRDQKSFVVVCLIFLLVFMSKVSPQNLEYVGNNIEKMAGMEKPAAPHREVSLLEMAQQPDSVLTAEQRRQKTAILYMDSLTRVWHAELKRLHPNVQPAEEQLLLPEPPIHSASYQSIKDPVSLEDPIVQFIHRYSPVLPYATGAIPTPHLPGKAIGLLQTASFIVQHPGHILLGNGMGNFSSKLAFRVTGLGFAGGFPQKHTYINTDFMHNHLDLYLNFFSRQSGYHSLVNTPFSVYDQLLSEYGVLGLLLFLAAYLGFFWRHYRRLTYGIPLLLLMMGIFFIDYWFEQLSVLVLFELLLLLNIKETATVQGGPAYD</sequence>
<feature type="transmembrane region" description="Helical" evidence="1">
    <location>
        <begin position="237"/>
        <end position="254"/>
    </location>
</feature>
<reference evidence="2 3" key="2">
    <citation type="submission" date="2019-09" db="EMBL/GenBank/DDBJ databases">
        <authorList>
            <person name="Jin C."/>
        </authorList>
    </citation>
    <scope>NUCLEOTIDE SEQUENCE [LARGE SCALE GENOMIC DNA]</scope>
    <source>
        <strain evidence="2 3">BN140078</strain>
    </source>
</reference>
<accession>A0A5B2VJB8</accession>
<proteinExistence type="predicted"/>
<dbReference type="Proteomes" id="UP000324611">
    <property type="component" value="Unassembled WGS sequence"/>
</dbReference>
<evidence type="ECO:0000313" key="2">
    <source>
        <dbReference type="EMBL" id="KAA2239014.1"/>
    </source>
</evidence>
<keyword evidence="1" id="KW-1133">Transmembrane helix</keyword>
<gene>
    <name evidence="2" type="ORF">F0L74_22645</name>
</gene>
<feature type="transmembrane region" description="Helical" evidence="1">
    <location>
        <begin position="497"/>
        <end position="517"/>
    </location>
</feature>
<feature type="transmembrane region" description="Helical" evidence="1">
    <location>
        <begin position="85"/>
        <end position="104"/>
    </location>
</feature>
<feature type="transmembrane region" description="Helical" evidence="1">
    <location>
        <begin position="62"/>
        <end position="79"/>
    </location>
</feature>
<feature type="transmembrane region" description="Helical" evidence="1">
    <location>
        <begin position="20"/>
        <end position="42"/>
    </location>
</feature>
<dbReference type="RefSeq" id="WP_149840193.1">
    <property type="nucleotide sequence ID" value="NZ_VUOC01000004.1"/>
</dbReference>
<dbReference type="EMBL" id="VUOC01000004">
    <property type="protein sequence ID" value="KAA2239014.1"/>
    <property type="molecule type" value="Genomic_DNA"/>
</dbReference>
<evidence type="ECO:0008006" key="4">
    <source>
        <dbReference type="Google" id="ProtNLM"/>
    </source>
</evidence>
<reference evidence="2 3" key="1">
    <citation type="submission" date="2019-09" db="EMBL/GenBank/DDBJ databases">
        <title>Chitinophaga ginsengihumi sp. nov., isolated from soil of ginseng rhizosphere.</title>
        <authorList>
            <person name="Lee J."/>
        </authorList>
    </citation>
    <scope>NUCLEOTIDE SEQUENCE [LARGE SCALE GENOMIC DNA]</scope>
    <source>
        <strain evidence="2 3">BN140078</strain>
    </source>
</reference>
<keyword evidence="3" id="KW-1185">Reference proteome</keyword>
<comment type="caution">
    <text evidence="2">The sequence shown here is derived from an EMBL/GenBank/DDBJ whole genome shotgun (WGS) entry which is preliminary data.</text>
</comment>
<keyword evidence="1" id="KW-0812">Transmembrane</keyword>
<feature type="transmembrane region" description="Helical" evidence="1">
    <location>
        <begin position="471"/>
        <end position="490"/>
    </location>
</feature>
<feature type="transmembrane region" description="Helical" evidence="1">
    <location>
        <begin position="196"/>
        <end position="225"/>
    </location>
</feature>
<protein>
    <recommendedName>
        <fullName evidence="4">O-antigen ligase-like membrane protein</fullName>
    </recommendedName>
</protein>
<keyword evidence="1" id="KW-0472">Membrane</keyword>
<name>A0A5B2VJB8_9BACT</name>
<dbReference type="AlphaFoldDB" id="A0A5B2VJB8"/>
<evidence type="ECO:0000256" key="1">
    <source>
        <dbReference type="SAM" id="Phobius"/>
    </source>
</evidence>
<evidence type="ECO:0000313" key="3">
    <source>
        <dbReference type="Proteomes" id="UP000324611"/>
    </source>
</evidence>
<organism evidence="2 3">
    <name type="scientific">Chitinophaga agrisoli</name>
    <dbReference type="NCBI Taxonomy" id="2607653"/>
    <lineage>
        <taxon>Bacteria</taxon>
        <taxon>Pseudomonadati</taxon>
        <taxon>Bacteroidota</taxon>
        <taxon>Chitinophagia</taxon>
        <taxon>Chitinophagales</taxon>
        <taxon>Chitinophagaceae</taxon>
        <taxon>Chitinophaga</taxon>
    </lineage>
</organism>
<feature type="transmembrane region" description="Helical" evidence="1">
    <location>
        <begin position="124"/>
        <end position="143"/>
    </location>
</feature>